<dbReference type="GO" id="GO:0016787">
    <property type="term" value="F:hydrolase activity"/>
    <property type="evidence" value="ECO:0007669"/>
    <property type="project" value="UniProtKB-KW"/>
</dbReference>
<name>A0A2S7IPW5_9BACT</name>
<feature type="domain" description="Nudix hydrolase" evidence="1">
    <location>
        <begin position="8"/>
        <end position="158"/>
    </location>
</feature>
<comment type="caution">
    <text evidence="2">The sequence shown here is derived from an EMBL/GenBank/DDBJ whole genome shotgun (WGS) entry which is preliminary data.</text>
</comment>
<dbReference type="RefSeq" id="WP_104711495.1">
    <property type="nucleotide sequence ID" value="NZ_PTRA01000001.1"/>
</dbReference>
<reference evidence="3" key="1">
    <citation type="submission" date="2018-02" db="EMBL/GenBank/DDBJ databases">
        <title>Genome sequencing of Solimonas sp. HR-BB.</title>
        <authorList>
            <person name="Lee Y."/>
            <person name="Jeon C.O."/>
        </authorList>
    </citation>
    <scope>NUCLEOTIDE SEQUENCE [LARGE SCALE GENOMIC DNA]</scope>
    <source>
        <strain evidence="3">HR-U</strain>
    </source>
</reference>
<accession>A0A2S7IPW5</accession>
<evidence type="ECO:0000313" key="2">
    <source>
        <dbReference type="EMBL" id="PQA59755.1"/>
    </source>
</evidence>
<dbReference type="Proteomes" id="UP000239590">
    <property type="component" value="Unassembled WGS sequence"/>
</dbReference>
<keyword evidence="2" id="KW-0378">Hydrolase</keyword>
<dbReference type="Gene3D" id="1.10.10.10">
    <property type="entry name" value="Winged helix-like DNA-binding domain superfamily/Winged helix DNA-binding domain"/>
    <property type="match status" value="1"/>
</dbReference>
<dbReference type="Pfam" id="PF21906">
    <property type="entry name" value="WHD_NrtR"/>
    <property type="match status" value="1"/>
</dbReference>
<dbReference type="InterPro" id="IPR000086">
    <property type="entry name" value="NUDIX_hydrolase_dom"/>
</dbReference>
<dbReference type="InterPro" id="IPR036390">
    <property type="entry name" value="WH_DNA-bd_sf"/>
</dbReference>
<dbReference type="AlphaFoldDB" id="A0A2S7IPW5"/>
<gene>
    <name evidence="2" type="ORF">C5O19_09035</name>
</gene>
<dbReference type="PANTHER" id="PTHR43736:SF4">
    <property type="entry name" value="SLR1690 PROTEIN"/>
    <property type="match status" value="1"/>
</dbReference>
<dbReference type="SUPFAM" id="SSF46785">
    <property type="entry name" value="Winged helix' DNA-binding domain"/>
    <property type="match status" value="1"/>
</dbReference>
<dbReference type="InterPro" id="IPR036388">
    <property type="entry name" value="WH-like_DNA-bd_sf"/>
</dbReference>
<dbReference type="OrthoDB" id="9786141at2"/>
<sequence length="236" mass="27707">MKFGENCIPQVSIDCVVFGFHAHQLKVLLLRVRSMEYYALPGGFVGQEEDLDEAAQRVLQERTGLTELYLEQFYTFGQRNRGEIEMQQKLAEVNQLKSEGWLQKRFISVGYYALVDFSLVKATPDELSDSCDWYDINQLPLLMMDHHQMIQKALDTLRIMLEYKPIAFNLLPESFTIAELQRVYETILGKELIRTNFQRKILNLEILERIEKKYTGRAHKAPYVYRFKSTKKPHES</sequence>
<dbReference type="PANTHER" id="PTHR43736">
    <property type="entry name" value="ADP-RIBOSE PYROPHOSPHATASE"/>
    <property type="match status" value="1"/>
</dbReference>
<dbReference type="CDD" id="cd18873">
    <property type="entry name" value="NUDIX_NadM_like"/>
    <property type="match status" value="1"/>
</dbReference>
<dbReference type="PROSITE" id="PS51462">
    <property type="entry name" value="NUDIX"/>
    <property type="match status" value="1"/>
</dbReference>
<dbReference type="Pfam" id="PF00293">
    <property type="entry name" value="NUDIX"/>
    <property type="match status" value="1"/>
</dbReference>
<protein>
    <submittedName>
        <fullName evidence="2">NUDIX hydrolase</fullName>
    </submittedName>
</protein>
<organism evidence="2 3">
    <name type="scientific">Siphonobacter curvatus</name>
    <dbReference type="NCBI Taxonomy" id="2094562"/>
    <lineage>
        <taxon>Bacteria</taxon>
        <taxon>Pseudomonadati</taxon>
        <taxon>Bacteroidota</taxon>
        <taxon>Cytophagia</taxon>
        <taxon>Cytophagales</taxon>
        <taxon>Cytophagaceae</taxon>
        <taxon>Siphonobacter</taxon>
    </lineage>
</organism>
<proteinExistence type="predicted"/>
<dbReference type="SUPFAM" id="SSF55811">
    <property type="entry name" value="Nudix"/>
    <property type="match status" value="1"/>
</dbReference>
<dbReference type="InterPro" id="IPR054105">
    <property type="entry name" value="WHD_NrtR"/>
</dbReference>
<evidence type="ECO:0000313" key="3">
    <source>
        <dbReference type="Proteomes" id="UP000239590"/>
    </source>
</evidence>
<dbReference type="Gene3D" id="3.90.79.10">
    <property type="entry name" value="Nucleoside Triphosphate Pyrophosphohydrolase"/>
    <property type="match status" value="1"/>
</dbReference>
<dbReference type="EMBL" id="PTRA01000001">
    <property type="protein sequence ID" value="PQA59755.1"/>
    <property type="molecule type" value="Genomic_DNA"/>
</dbReference>
<keyword evidence="3" id="KW-1185">Reference proteome</keyword>
<dbReference type="InterPro" id="IPR015797">
    <property type="entry name" value="NUDIX_hydrolase-like_dom_sf"/>
</dbReference>
<evidence type="ECO:0000259" key="1">
    <source>
        <dbReference type="PROSITE" id="PS51462"/>
    </source>
</evidence>